<dbReference type="EMBL" id="RQYS01000001">
    <property type="protein sequence ID" value="RRD63175.1"/>
    <property type="molecule type" value="Genomic_DNA"/>
</dbReference>
<evidence type="ECO:0000256" key="4">
    <source>
        <dbReference type="ARBA" id="ARBA00023163"/>
    </source>
</evidence>
<dbReference type="Pfam" id="PF08281">
    <property type="entry name" value="Sigma70_r4_2"/>
    <property type="match status" value="1"/>
</dbReference>
<proteinExistence type="inferred from homology"/>
<dbReference type="InterPro" id="IPR014284">
    <property type="entry name" value="RNA_pol_sigma-70_dom"/>
</dbReference>
<comment type="caution">
    <text evidence="6">The sequence shown here is derived from an EMBL/GenBank/DDBJ whole genome shotgun (WGS) entry which is preliminary data.</text>
</comment>
<dbReference type="NCBIfam" id="TIGR02937">
    <property type="entry name" value="sigma70-ECF"/>
    <property type="match status" value="1"/>
</dbReference>
<evidence type="ECO:0000313" key="6">
    <source>
        <dbReference type="EMBL" id="RRD63175.1"/>
    </source>
</evidence>
<dbReference type="InterPro" id="IPR013249">
    <property type="entry name" value="RNA_pol_sigma70_r4_t2"/>
</dbReference>
<dbReference type="InterPro" id="IPR013325">
    <property type="entry name" value="RNA_pol_sigma_r2"/>
</dbReference>
<dbReference type="InterPro" id="IPR013324">
    <property type="entry name" value="RNA_pol_sigma_r3/r4-like"/>
</dbReference>
<organism evidence="6 7">
    <name type="scientific">Tannerella forsythia</name>
    <name type="common">Bacteroides forsythus</name>
    <dbReference type="NCBI Taxonomy" id="28112"/>
    <lineage>
        <taxon>Bacteria</taxon>
        <taxon>Pseudomonadati</taxon>
        <taxon>Bacteroidota</taxon>
        <taxon>Bacteroidia</taxon>
        <taxon>Bacteroidales</taxon>
        <taxon>Tannerellaceae</taxon>
        <taxon>Tannerella</taxon>
    </lineage>
</organism>
<name>A0A3P1XXK2_TANFO</name>
<protein>
    <submittedName>
        <fullName evidence="6">Sigma-70 family RNA polymerase sigma factor</fullName>
    </submittedName>
</protein>
<reference evidence="6 7" key="1">
    <citation type="submission" date="2018-11" db="EMBL/GenBank/DDBJ databases">
        <title>Genomes From Bacteria Associated with the Canine Oral Cavity: a Test Case for Automated Genome-Based Taxonomic Assignment.</title>
        <authorList>
            <person name="Coil D.A."/>
            <person name="Jospin G."/>
            <person name="Darling A.E."/>
            <person name="Wallis C."/>
            <person name="Davis I.J."/>
            <person name="Harris S."/>
            <person name="Eisen J.A."/>
            <person name="Holcombe L.J."/>
            <person name="O'Flynn C."/>
        </authorList>
    </citation>
    <scope>NUCLEOTIDE SEQUENCE [LARGE SCALE GENOMIC DNA]</scope>
    <source>
        <strain evidence="6 7">OH2617_COT-023</strain>
    </source>
</reference>
<dbReference type="InterPro" id="IPR036388">
    <property type="entry name" value="WH-like_DNA-bd_sf"/>
</dbReference>
<evidence type="ECO:0000259" key="5">
    <source>
        <dbReference type="Pfam" id="PF08281"/>
    </source>
</evidence>
<dbReference type="PANTHER" id="PTHR43133:SF46">
    <property type="entry name" value="RNA POLYMERASE SIGMA-70 FACTOR ECF SUBFAMILY"/>
    <property type="match status" value="1"/>
</dbReference>
<keyword evidence="4" id="KW-0804">Transcription</keyword>
<dbReference type="PANTHER" id="PTHR43133">
    <property type="entry name" value="RNA POLYMERASE ECF-TYPE SIGMA FACTO"/>
    <property type="match status" value="1"/>
</dbReference>
<dbReference type="RefSeq" id="WP_124750319.1">
    <property type="nucleotide sequence ID" value="NZ_RQYS01000001.1"/>
</dbReference>
<comment type="similarity">
    <text evidence="1">Belongs to the sigma-70 factor family. ECF subfamily.</text>
</comment>
<evidence type="ECO:0000256" key="1">
    <source>
        <dbReference type="ARBA" id="ARBA00010641"/>
    </source>
</evidence>
<dbReference type="GO" id="GO:0006352">
    <property type="term" value="P:DNA-templated transcription initiation"/>
    <property type="evidence" value="ECO:0007669"/>
    <property type="project" value="InterPro"/>
</dbReference>
<evidence type="ECO:0000256" key="2">
    <source>
        <dbReference type="ARBA" id="ARBA00023015"/>
    </source>
</evidence>
<dbReference type="InterPro" id="IPR039425">
    <property type="entry name" value="RNA_pol_sigma-70-like"/>
</dbReference>
<evidence type="ECO:0000313" key="7">
    <source>
        <dbReference type="Proteomes" id="UP000278609"/>
    </source>
</evidence>
<sequence length="172" mass="20163">MSFPDKQEAAFSQLYTKYVSNLHAYGTSLGFASDVCMDAIQDVFCKLYLRKDELLHIENMGFYLFRSLRNRLIDLQKQQYITKTIDDEILAFSVEVSVAELFEHEEERLLLKEKVERLLSILTNRQREAVYLRHMEELDYDQIAGIMGMNAASVRKLVYRALEVIRKHTTGR</sequence>
<dbReference type="OrthoDB" id="1121921at2"/>
<dbReference type="GO" id="GO:0003677">
    <property type="term" value="F:DNA binding"/>
    <property type="evidence" value="ECO:0007669"/>
    <property type="project" value="InterPro"/>
</dbReference>
<dbReference type="CDD" id="cd06171">
    <property type="entry name" value="Sigma70_r4"/>
    <property type="match status" value="1"/>
</dbReference>
<dbReference type="SUPFAM" id="SSF88946">
    <property type="entry name" value="Sigma2 domain of RNA polymerase sigma factors"/>
    <property type="match status" value="1"/>
</dbReference>
<feature type="domain" description="RNA polymerase sigma factor 70 region 4 type 2" evidence="5">
    <location>
        <begin position="113"/>
        <end position="163"/>
    </location>
</feature>
<keyword evidence="3" id="KW-0731">Sigma factor</keyword>
<dbReference type="Gene3D" id="1.10.10.10">
    <property type="entry name" value="Winged helix-like DNA-binding domain superfamily/Winged helix DNA-binding domain"/>
    <property type="match status" value="1"/>
</dbReference>
<gene>
    <name evidence="6" type="ORF">EII40_00495</name>
</gene>
<evidence type="ECO:0000256" key="3">
    <source>
        <dbReference type="ARBA" id="ARBA00023082"/>
    </source>
</evidence>
<keyword evidence="2" id="KW-0805">Transcription regulation</keyword>
<dbReference type="GO" id="GO:0016987">
    <property type="term" value="F:sigma factor activity"/>
    <property type="evidence" value="ECO:0007669"/>
    <property type="project" value="UniProtKB-KW"/>
</dbReference>
<dbReference type="Proteomes" id="UP000278609">
    <property type="component" value="Unassembled WGS sequence"/>
</dbReference>
<dbReference type="Gene3D" id="1.10.1740.10">
    <property type="match status" value="1"/>
</dbReference>
<dbReference type="AlphaFoldDB" id="A0A3P1XXK2"/>
<dbReference type="SUPFAM" id="SSF88659">
    <property type="entry name" value="Sigma3 and sigma4 domains of RNA polymerase sigma factors"/>
    <property type="match status" value="1"/>
</dbReference>
<accession>A0A3P1XXK2</accession>